<dbReference type="GO" id="GO:0005634">
    <property type="term" value="C:nucleus"/>
    <property type="evidence" value="ECO:0007669"/>
    <property type="project" value="TreeGrafter"/>
</dbReference>
<dbReference type="Pfam" id="PF12796">
    <property type="entry name" value="Ank_2"/>
    <property type="match status" value="2"/>
</dbReference>
<feature type="compositionally biased region" description="Pro residues" evidence="4">
    <location>
        <begin position="546"/>
        <end position="556"/>
    </location>
</feature>
<feature type="compositionally biased region" description="Basic and acidic residues" evidence="4">
    <location>
        <begin position="606"/>
        <end position="615"/>
    </location>
</feature>
<evidence type="ECO:0000256" key="2">
    <source>
        <dbReference type="ARBA" id="ARBA00023043"/>
    </source>
</evidence>
<dbReference type="Gene3D" id="1.25.40.20">
    <property type="entry name" value="Ankyrin repeat-containing domain"/>
    <property type="match status" value="1"/>
</dbReference>
<dbReference type="Proteomes" id="UP000013827">
    <property type="component" value="Unassembled WGS sequence"/>
</dbReference>
<reference evidence="5" key="2">
    <citation type="submission" date="2024-10" db="UniProtKB">
        <authorList>
            <consortium name="EnsemblProtists"/>
        </authorList>
    </citation>
    <scope>IDENTIFICATION</scope>
</reference>
<dbReference type="HOGENOM" id="CLU_029309_0_0_1"/>
<dbReference type="InterPro" id="IPR002110">
    <property type="entry name" value="Ankyrin_rpt"/>
</dbReference>
<dbReference type="GO" id="GO:0045944">
    <property type="term" value="P:positive regulation of transcription by RNA polymerase II"/>
    <property type="evidence" value="ECO:0007669"/>
    <property type="project" value="TreeGrafter"/>
</dbReference>
<evidence type="ECO:0000256" key="3">
    <source>
        <dbReference type="PROSITE-ProRule" id="PRU00023"/>
    </source>
</evidence>
<dbReference type="PaxDb" id="2903-EOD23365"/>
<dbReference type="SUPFAM" id="SSF48452">
    <property type="entry name" value="TPR-like"/>
    <property type="match status" value="1"/>
</dbReference>
<evidence type="ECO:0000313" key="5">
    <source>
        <dbReference type="EnsemblProtists" id="EOD23365"/>
    </source>
</evidence>
<dbReference type="PROSITE" id="PS50297">
    <property type="entry name" value="ANK_REP_REGION"/>
    <property type="match status" value="1"/>
</dbReference>
<feature type="region of interest" description="Disordered" evidence="4">
    <location>
        <begin position="200"/>
        <end position="220"/>
    </location>
</feature>
<proteinExistence type="predicted"/>
<feature type="compositionally biased region" description="Low complexity" evidence="4">
    <location>
        <begin position="557"/>
        <end position="566"/>
    </location>
</feature>
<keyword evidence="2 3" id="KW-0040">ANK repeat</keyword>
<evidence type="ECO:0000256" key="1">
    <source>
        <dbReference type="ARBA" id="ARBA00022737"/>
    </source>
</evidence>
<dbReference type="AlphaFoldDB" id="A0A0D3JIN0"/>
<sequence>MFGLEEYVHDILSRSLGQFVAVPRDGISFSIWEGEGVLDGVSVRPDALASLALRVVAGRVRRIRLIVPWHALRSVPVMIKIEGLELRVQRSDDSPQPADAGERATATAAAANEAMQGAEFRTLSRYFERIAALVLSNIAIEMDGSAESSLDAWGVALLDETDTRILLETGESAAPPGGRLLWEDALWAVRVRLLGRMPGAPPAEGEAAEGAAAGPTLQRSDSEWHLADADEAEAECGSGAADGAEGAAHDAASCLRLEPGHAKAHFARGRALYLLSDFGRAFWHYERGDAAGGDAWSALHQSAERGSTDCLVLLLAHGMDSRFADAHGRTPLMAALEACHVDAALALVPLSDVSAAGPLGRTALHCCAARGLASCAARLLDARASPTARDGRGRTPLHAAAEAGAIAVMAHLLAADGGKEALDARDADGCTPALLALQSARPAPLFAEGTAGGGGGGGGGGGHSPPMLLQAAGLCLSHRGRTAPLFDHRFMSSVAPAASFTAETLPANRNAEAGSPASRVAAIEVAAARARGFTRASAGEEAWLPFSPPTSLPPSPRSESPTLLRRPPTDFGTPTRKPPASRGDGVEAVLITPAAAKPANHSHGNQAEKERDQSSKKSFANSDPALMANVLGF</sequence>
<dbReference type="SUPFAM" id="SSF48403">
    <property type="entry name" value="Ankyrin repeat"/>
    <property type="match status" value="1"/>
</dbReference>
<name>A0A0D3JIN0_EMIH1</name>
<feature type="repeat" description="ANK" evidence="3">
    <location>
        <begin position="392"/>
        <end position="424"/>
    </location>
</feature>
<dbReference type="InterPro" id="IPR011990">
    <property type="entry name" value="TPR-like_helical_dom_sf"/>
</dbReference>
<dbReference type="KEGG" id="ehx:EMIHUDRAFT_458036"/>
<evidence type="ECO:0008006" key="7">
    <source>
        <dbReference type="Google" id="ProtNLM"/>
    </source>
</evidence>
<feature type="compositionally biased region" description="Low complexity" evidence="4">
    <location>
        <begin position="202"/>
        <end position="215"/>
    </location>
</feature>
<feature type="repeat" description="ANK" evidence="3">
    <location>
        <begin position="294"/>
        <end position="326"/>
    </location>
</feature>
<dbReference type="PANTHER" id="PTHR24193">
    <property type="entry name" value="ANKYRIN REPEAT PROTEIN"/>
    <property type="match status" value="1"/>
</dbReference>
<evidence type="ECO:0000313" key="6">
    <source>
        <dbReference type="Proteomes" id="UP000013827"/>
    </source>
</evidence>
<dbReference type="PANTHER" id="PTHR24193:SF121">
    <property type="entry name" value="ADA2A-CONTAINING COMPLEX COMPONENT 3, ISOFORM D"/>
    <property type="match status" value="1"/>
</dbReference>
<feature type="region of interest" description="Disordered" evidence="4">
    <location>
        <begin position="543"/>
        <end position="626"/>
    </location>
</feature>
<dbReference type="EnsemblProtists" id="EOD23365">
    <property type="protein sequence ID" value="EOD23365"/>
    <property type="gene ID" value="EMIHUDRAFT_458036"/>
</dbReference>
<dbReference type="eggNOG" id="KOG0504">
    <property type="taxonomic scope" value="Eukaryota"/>
</dbReference>
<dbReference type="GO" id="GO:0000976">
    <property type="term" value="F:transcription cis-regulatory region binding"/>
    <property type="evidence" value="ECO:0007669"/>
    <property type="project" value="TreeGrafter"/>
</dbReference>
<keyword evidence="6" id="KW-1185">Reference proteome</keyword>
<organism evidence="5 6">
    <name type="scientific">Emiliania huxleyi (strain CCMP1516)</name>
    <dbReference type="NCBI Taxonomy" id="280463"/>
    <lineage>
        <taxon>Eukaryota</taxon>
        <taxon>Haptista</taxon>
        <taxon>Haptophyta</taxon>
        <taxon>Prymnesiophyceae</taxon>
        <taxon>Isochrysidales</taxon>
        <taxon>Noelaerhabdaceae</taxon>
        <taxon>Emiliania</taxon>
    </lineage>
</organism>
<evidence type="ECO:0000256" key="4">
    <source>
        <dbReference type="SAM" id="MobiDB-lite"/>
    </source>
</evidence>
<keyword evidence="1" id="KW-0677">Repeat</keyword>
<dbReference type="InterPro" id="IPR050663">
    <property type="entry name" value="Ankyrin-SOCS_Box"/>
</dbReference>
<accession>A0A0D3JIN0</accession>
<dbReference type="PROSITE" id="PS50088">
    <property type="entry name" value="ANK_REPEAT"/>
    <property type="match status" value="2"/>
</dbReference>
<dbReference type="InterPro" id="IPR036770">
    <property type="entry name" value="Ankyrin_rpt-contain_sf"/>
</dbReference>
<protein>
    <recommendedName>
        <fullName evidence="7">Chorein N-terminal domain-containing protein</fullName>
    </recommendedName>
</protein>
<reference evidence="6" key="1">
    <citation type="journal article" date="2013" name="Nature">
        <title>Pan genome of the phytoplankton Emiliania underpins its global distribution.</title>
        <authorList>
            <person name="Read B.A."/>
            <person name="Kegel J."/>
            <person name="Klute M.J."/>
            <person name="Kuo A."/>
            <person name="Lefebvre S.C."/>
            <person name="Maumus F."/>
            <person name="Mayer C."/>
            <person name="Miller J."/>
            <person name="Monier A."/>
            <person name="Salamov A."/>
            <person name="Young J."/>
            <person name="Aguilar M."/>
            <person name="Claverie J.M."/>
            <person name="Frickenhaus S."/>
            <person name="Gonzalez K."/>
            <person name="Herman E.K."/>
            <person name="Lin Y.C."/>
            <person name="Napier J."/>
            <person name="Ogata H."/>
            <person name="Sarno A.F."/>
            <person name="Shmutz J."/>
            <person name="Schroeder D."/>
            <person name="de Vargas C."/>
            <person name="Verret F."/>
            <person name="von Dassow P."/>
            <person name="Valentin K."/>
            <person name="Van de Peer Y."/>
            <person name="Wheeler G."/>
            <person name="Dacks J.B."/>
            <person name="Delwiche C.F."/>
            <person name="Dyhrman S.T."/>
            <person name="Glockner G."/>
            <person name="John U."/>
            <person name="Richards T."/>
            <person name="Worden A.Z."/>
            <person name="Zhang X."/>
            <person name="Grigoriev I.V."/>
            <person name="Allen A.E."/>
            <person name="Bidle K."/>
            <person name="Borodovsky M."/>
            <person name="Bowler C."/>
            <person name="Brownlee C."/>
            <person name="Cock J.M."/>
            <person name="Elias M."/>
            <person name="Gladyshev V.N."/>
            <person name="Groth M."/>
            <person name="Guda C."/>
            <person name="Hadaegh A."/>
            <person name="Iglesias-Rodriguez M.D."/>
            <person name="Jenkins J."/>
            <person name="Jones B.M."/>
            <person name="Lawson T."/>
            <person name="Leese F."/>
            <person name="Lindquist E."/>
            <person name="Lobanov A."/>
            <person name="Lomsadze A."/>
            <person name="Malik S.B."/>
            <person name="Marsh M.E."/>
            <person name="Mackinder L."/>
            <person name="Mock T."/>
            <person name="Mueller-Roeber B."/>
            <person name="Pagarete A."/>
            <person name="Parker M."/>
            <person name="Probert I."/>
            <person name="Quesneville H."/>
            <person name="Raines C."/>
            <person name="Rensing S.A."/>
            <person name="Riano-Pachon D.M."/>
            <person name="Richier S."/>
            <person name="Rokitta S."/>
            <person name="Shiraiwa Y."/>
            <person name="Soanes D.M."/>
            <person name="van der Giezen M."/>
            <person name="Wahlund T.M."/>
            <person name="Williams B."/>
            <person name="Wilson W."/>
            <person name="Wolfe G."/>
            <person name="Wurch L.L."/>
        </authorList>
    </citation>
    <scope>NUCLEOTIDE SEQUENCE</scope>
</reference>
<dbReference type="RefSeq" id="XP_005775794.1">
    <property type="nucleotide sequence ID" value="XM_005775737.1"/>
</dbReference>
<dbReference type="GeneID" id="17268911"/>
<dbReference type="SMART" id="SM00248">
    <property type="entry name" value="ANK"/>
    <property type="match status" value="4"/>
</dbReference>